<protein>
    <submittedName>
        <fullName evidence="1">Uncharacterized protein</fullName>
    </submittedName>
</protein>
<organism evidence="1 2">
    <name type="scientific">Gossypium gossypioides</name>
    <name type="common">Mexican cotton</name>
    <name type="synonym">Selera gossypioides</name>
    <dbReference type="NCBI Taxonomy" id="34282"/>
    <lineage>
        <taxon>Eukaryota</taxon>
        <taxon>Viridiplantae</taxon>
        <taxon>Streptophyta</taxon>
        <taxon>Embryophyta</taxon>
        <taxon>Tracheophyta</taxon>
        <taxon>Spermatophyta</taxon>
        <taxon>Magnoliopsida</taxon>
        <taxon>eudicotyledons</taxon>
        <taxon>Gunneridae</taxon>
        <taxon>Pentapetalae</taxon>
        <taxon>rosids</taxon>
        <taxon>malvids</taxon>
        <taxon>Malvales</taxon>
        <taxon>Malvaceae</taxon>
        <taxon>Malvoideae</taxon>
        <taxon>Gossypium</taxon>
    </lineage>
</organism>
<dbReference type="Proteomes" id="UP000593579">
    <property type="component" value="Unassembled WGS sequence"/>
</dbReference>
<reference evidence="1 2" key="1">
    <citation type="journal article" date="2019" name="Genome Biol. Evol.">
        <title>Insights into the evolution of the New World diploid cottons (Gossypium, subgenus Houzingenia) based on genome sequencing.</title>
        <authorList>
            <person name="Grover C.E."/>
            <person name="Arick M.A. 2nd"/>
            <person name="Thrash A."/>
            <person name="Conover J.L."/>
            <person name="Sanders W.S."/>
            <person name="Peterson D.G."/>
            <person name="Frelichowski J.E."/>
            <person name="Scheffler J.A."/>
            <person name="Scheffler B.E."/>
            <person name="Wendel J.F."/>
        </authorList>
    </citation>
    <scope>NUCLEOTIDE SEQUENCE [LARGE SCALE GENOMIC DNA]</scope>
    <source>
        <strain evidence="1">5</strain>
        <tissue evidence="1">Leaf</tissue>
    </source>
</reference>
<dbReference type="AlphaFoldDB" id="A0A7J9CSY8"/>
<sequence>MTRNLMTKMNYGSKVRGKVVFPMPC</sequence>
<proteinExistence type="predicted"/>
<accession>A0A7J9CSY8</accession>
<keyword evidence="2" id="KW-1185">Reference proteome</keyword>
<comment type="caution">
    <text evidence="1">The sequence shown here is derived from an EMBL/GenBank/DDBJ whole genome shotgun (WGS) entry which is preliminary data.</text>
</comment>
<dbReference type="EMBL" id="JABEZY010000013">
    <property type="protein sequence ID" value="MBA0751593.1"/>
    <property type="molecule type" value="Genomic_DNA"/>
</dbReference>
<gene>
    <name evidence="1" type="ORF">Gogos_000508</name>
</gene>
<name>A0A7J9CSY8_GOSGO</name>
<evidence type="ECO:0000313" key="2">
    <source>
        <dbReference type="Proteomes" id="UP000593579"/>
    </source>
</evidence>
<evidence type="ECO:0000313" key="1">
    <source>
        <dbReference type="EMBL" id="MBA0751593.1"/>
    </source>
</evidence>